<dbReference type="Proteomes" id="UP000031718">
    <property type="component" value="Segment"/>
</dbReference>
<protein>
    <submittedName>
        <fullName evidence="2">Uncharacterized protein</fullName>
    </submittedName>
</protein>
<sequence length="121" mass="14002">MDWWQTTLLSVLTAGVGIMLTMLLNRNKDANALAHKAINSTRAQFEVIETLKTISWLQAVRLDEWENWGREATQVFNETARIHEECGCNTSHLPRMPSPPEGHLDLRRYWRQIEEAVADKE</sequence>
<evidence type="ECO:0000313" key="2">
    <source>
        <dbReference type="EMBL" id="AJD82120.1"/>
    </source>
</evidence>
<gene>
    <name evidence="2" type="primary">48</name>
    <name evidence="2" type="ORF">COSMO_48</name>
</gene>
<evidence type="ECO:0000256" key="1">
    <source>
        <dbReference type="SAM" id="Phobius"/>
    </source>
</evidence>
<accession>A0A0B5A370</accession>
<keyword evidence="1" id="KW-0812">Transmembrane</keyword>
<proteinExistence type="predicted"/>
<feature type="transmembrane region" description="Helical" evidence="1">
    <location>
        <begin position="6"/>
        <end position="24"/>
    </location>
</feature>
<name>A0A0B5A370_9CAUD</name>
<keyword evidence="1" id="KW-0472">Membrane</keyword>
<evidence type="ECO:0000313" key="3">
    <source>
        <dbReference type="Proteomes" id="UP000031718"/>
    </source>
</evidence>
<dbReference type="EMBL" id="KP027195">
    <property type="protein sequence ID" value="AJD82120.1"/>
    <property type="molecule type" value="Genomic_DNA"/>
</dbReference>
<organism evidence="2 3">
    <name type="scientific">Mycobacterium phage Cosmo</name>
    <dbReference type="NCBI Taxonomy" id="1567467"/>
    <lineage>
        <taxon>Viruses</taxon>
        <taxon>Duplodnaviria</taxon>
        <taxon>Heunggongvirae</taxon>
        <taxon>Uroviricota</taxon>
        <taxon>Caudoviricetes</taxon>
        <taxon>Vilmaviridae</taxon>
        <taxon>Wildcatvirus</taxon>
        <taxon>Wildcatvirus wildcat</taxon>
        <taxon>Mycobacterium virus Wildcat</taxon>
    </lineage>
</organism>
<reference evidence="2 3" key="1">
    <citation type="submission" date="2014-10" db="EMBL/GenBank/DDBJ databases">
        <authorList>
            <person name="Mackenzie J."/>
            <person name="Lekholoane M."/>
            <person name="Leqhaoe R."/>
            <person name="Mcunu Z."/>
            <person name="Mzobe Z."/>
            <person name="Rodel H."/>
            <person name="Seagreen C."/>
            <person name="Mazeka N."/>
            <person name="Larsen M.H."/>
            <person name="Rubin E.J."/>
            <person name="Russell D.A."/>
            <person name="Guerrero C.A."/>
            <person name="Bowman C.A."/>
            <person name="Jacobs-Sera D."/>
            <person name="Hendrix R.W."/>
            <person name="Hatfull G.F."/>
        </authorList>
    </citation>
    <scope>NUCLEOTIDE SEQUENCE [LARGE SCALE GENOMIC DNA]</scope>
</reference>
<keyword evidence="1" id="KW-1133">Transmembrane helix</keyword>